<keyword evidence="3" id="KW-1185">Reference proteome</keyword>
<proteinExistence type="predicted"/>
<sequence length="64" mass="7427">MSTVRGGSACGPSTLWRFEMAMLAMRRCSHLVVAWSQRVLLVLRLLSVVFLFSEFLLLWPVRDW</sequence>
<gene>
    <name evidence="2" type="ORF">Taro_004011</name>
</gene>
<protein>
    <submittedName>
        <fullName evidence="2">Uncharacterized protein</fullName>
    </submittedName>
</protein>
<feature type="transmembrane region" description="Helical" evidence="1">
    <location>
        <begin position="39"/>
        <end position="59"/>
    </location>
</feature>
<organism evidence="2 3">
    <name type="scientific">Colocasia esculenta</name>
    <name type="common">Wild taro</name>
    <name type="synonym">Arum esculentum</name>
    <dbReference type="NCBI Taxonomy" id="4460"/>
    <lineage>
        <taxon>Eukaryota</taxon>
        <taxon>Viridiplantae</taxon>
        <taxon>Streptophyta</taxon>
        <taxon>Embryophyta</taxon>
        <taxon>Tracheophyta</taxon>
        <taxon>Spermatophyta</taxon>
        <taxon>Magnoliopsida</taxon>
        <taxon>Liliopsida</taxon>
        <taxon>Araceae</taxon>
        <taxon>Aroideae</taxon>
        <taxon>Colocasieae</taxon>
        <taxon>Colocasia</taxon>
    </lineage>
</organism>
<keyword evidence="1" id="KW-0472">Membrane</keyword>
<dbReference type="EMBL" id="NMUH01000106">
    <property type="protein sequence ID" value="MQL71680.1"/>
    <property type="molecule type" value="Genomic_DNA"/>
</dbReference>
<comment type="caution">
    <text evidence="2">The sequence shown here is derived from an EMBL/GenBank/DDBJ whole genome shotgun (WGS) entry which is preliminary data.</text>
</comment>
<evidence type="ECO:0000256" key="1">
    <source>
        <dbReference type="SAM" id="Phobius"/>
    </source>
</evidence>
<keyword evidence="1" id="KW-0812">Transmembrane</keyword>
<evidence type="ECO:0000313" key="2">
    <source>
        <dbReference type="EMBL" id="MQL71680.1"/>
    </source>
</evidence>
<name>A0A843TQG0_COLES</name>
<dbReference type="AlphaFoldDB" id="A0A843TQG0"/>
<keyword evidence="1" id="KW-1133">Transmembrane helix</keyword>
<dbReference type="Proteomes" id="UP000652761">
    <property type="component" value="Unassembled WGS sequence"/>
</dbReference>
<evidence type="ECO:0000313" key="3">
    <source>
        <dbReference type="Proteomes" id="UP000652761"/>
    </source>
</evidence>
<reference evidence="2" key="1">
    <citation type="submission" date="2017-07" db="EMBL/GenBank/DDBJ databases">
        <title>Taro Niue Genome Assembly and Annotation.</title>
        <authorList>
            <person name="Atibalentja N."/>
            <person name="Keating K."/>
            <person name="Fields C.J."/>
        </authorList>
    </citation>
    <scope>NUCLEOTIDE SEQUENCE</scope>
    <source>
        <strain evidence="2">Niue_2</strain>
        <tissue evidence="2">Leaf</tissue>
    </source>
</reference>
<accession>A0A843TQG0</accession>